<comment type="caution">
    <text evidence="7">The sequence shown here is derived from an EMBL/GenBank/DDBJ whole genome shotgun (WGS) entry which is preliminary data.</text>
</comment>
<dbReference type="EMBL" id="BMAC01000053">
    <property type="protein sequence ID" value="GFP82854.1"/>
    <property type="molecule type" value="Genomic_DNA"/>
</dbReference>
<dbReference type="OrthoDB" id="1727555at2759"/>
<evidence type="ECO:0000256" key="4">
    <source>
        <dbReference type="ARBA" id="ARBA00022525"/>
    </source>
</evidence>
<dbReference type="AlphaFoldDB" id="A0A830BDH9"/>
<accession>A0A830BDH9</accession>
<gene>
    <name evidence="7" type="ORF">PHJA_000428500</name>
</gene>
<comment type="subcellular location">
    <subcellularLocation>
        <location evidence="1 6">Secreted</location>
    </subcellularLocation>
</comment>
<comment type="similarity">
    <text evidence="2 6">Belongs to the plant self-incompatibility (S1) protein family.</text>
</comment>
<evidence type="ECO:0000256" key="2">
    <source>
        <dbReference type="ARBA" id="ARBA00005581"/>
    </source>
</evidence>
<dbReference type="InterPro" id="IPR010264">
    <property type="entry name" value="Self-incomp_S1"/>
</dbReference>
<evidence type="ECO:0000256" key="6">
    <source>
        <dbReference type="RuleBase" id="RU367044"/>
    </source>
</evidence>
<dbReference type="GO" id="GO:0005576">
    <property type="term" value="C:extracellular region"/>
    <property type="evidence" value="ECO:0007669"/>
    <property type="project" value="UniProtKB-SubCell"/>
</dbReference>
<evidence type="ECO:0000256" key="3">
    <source>
        <dbReference type="ARBA" id="ARBA00022471"/>
    </source>
</evidence>
<name>A0A830BDH9_9LAMI</name>
<organism evidence="7 8">
    <name type="scientific">Phtheirospermum japonicum</name>
    <dbReference type="NCBI Taxonomy" id="374723"/>
    <lineage>
        <taxon>Eukaryota</taxon>
        <taxon>Viridiplantae</taxon>
        <taxon>Streptophyta</taxon>
        <taxon>Embryophyta</taxon>
        <taxon>Tracheophyta</taxon>
        <taxon>Spermatophyta</taxon>
        <taxon>Magnoliopsida</taxon>
        <taxon>eudicotyledons</taxon>
        <taxon>Gunneridae</taxon>
        <taxon>Pentapetalae</taxon>
        <taxon>asterids</taxon>
        <taxon>lamiids</taxon>
        <taxon>Lamiales</taxon>
        <taxon>Orobanchaceae</taxon>
        <taxon>Orobanchaceae incertae sedis</taxon>
        <taxon>Phtheirospermum</taxon>
    </lineage>
</organism>
<feature type="chain" id="PRO_5033109385" description="S-protein homolog" evidence="6">
    <location>
        <begin position="26"/>
        <end position="135"/>
    </location>
</feature>
<dbReference type="GO" id="GO:0060320">
    <property type="term" value="P:rejection of self pollen"/>
    <property type="evidence" value="ECO:0007669"/>
    <property type="project" value="UniProtKB-KW"/>
</dbReference>
<evidence type="ECO:0000256" key="1">
    <source>
        <dbReference type="ARBA" id="ARBA00004613"/>
    </source>
</evidence>
<dbReference type="PANTHER" id="PTHR31232:SF155">
    <property type="entry name" value="PLANT SELF-INCOMPATIBILITY PROTEIN S1 FAMILY"/>
    <property type="match status" value="1"/>
</dbReference>
<dbReference type="Pfam" id="PF05938">
    <property type="entry name" value="Self-incomp_S1"/>
    <property type="match status" value="1"/>
</dbReference>
<proteinExistence type="inferred from homology"/>
<keyword evidence="4 6" id="KW-0964">Secreted</keyword>
<evidence type="ECO:0000313" key="8">
    <source>
        <dbReference type="Proteomes" id="UP000653305"/>
    </source>
</evidence>
<keyword evidence="3 6" id="KW-0713">Self-incompatibility</keyword>
<keyword evidence="5 6" id="KW-0732">Signal</keyword>
<evidence type="ECO:0000256" key="5">
    <source>
        <dbReference type="ARBA" id="ARBA00022729"/>
    </source>
</evidence>
<dbReference type="PANTHER" id="PTHR31232">
    <property type="match status" value="1"/>
</dbReference>
<keyword evidence="8" id="KW-1185">Reference proteome</keyword>
<feature type="signal peptide" evidence="6">
    <location>
        <begin position="1"/>
        <end position="25"/>
    </location>
</feature>
<reference evidence="7" key="1">
    <citation type="submission" date="2020-07" db="EMBL/GenBank/DDBJ databases">
        <title>Ethylene signaling mediates host invasion by parasitic plants.</title>
        <authorList>
            <person name="Yoshida S."/>
        </authorList>
    </citation>
    <scope>NUCLEOTIDE SEQUENCE</scope>
    <source>
        <strain evidence="7">Okayama</strain>
    </source>
</reference>
<protein>
    <recommendedName>
        <fullName evidence="6">S-protein homolog</fullName>
    </recommendedName>
</protein>
<sequence length="135" mass="15325">MITTNVIHLGLSFILCAILFRGGESCFFTKFHVVFVNKVPKDHGAVPLVVSCWSSDDNLGTHTLTPDQTWGFSFCDKPFATLFRCNLQLGDLKMFMHAFDSKWYPSPCTRQDLCLWTVNEEGAILPRGKMILWGF</sequence>
<evidence type="ECO:0000313" key="7">
    <source>
        <dbReference type="EMBL" id="GFP82854.1"/>
    </source>
</evidence>
<dbReference type="Proteomes" id="UP000653305">
    <property type="component" value="Unassembled WGS sequence"/>
</dbReference>